<feature type="chain" id="PRO_5041947443" description="beta-N-acetylhexosaminidase" evidence="7">
    <location>
        <begin position="22"/>
        <end position="537"/>
    </location>
</feature>
<evidence type="ECO:0000256" key="7">
    <source>
        <dbReference type="SAM" id="SignalP"/>
    </source>
</evidence>
<organism evidence="10 11">
    <name type="scientific">Cerina litoralis</name>
    <dbReference type="NCBI Taxonomy" id="2874477"/>
    <lineage>
        <taxon>Bacteria</taxon>
        <taxon>Pseudomonadati</taxon>
        <taxon>Bacteroidota</taxon>
        <taxon>Flavobacteriia</taxon>
        <taxon>Flavobacteriales</taxon>
        <taxon>Flavobacteriaceae</taxon>
        <taxon>Cerina</taxon>
    </lineage>
</organism>
<name>A0AAE3JQ58_9FLAO</name>
<evidence type="ECO:0000256" key="3">
    <source>
        <dbReference type="ARBA" id="ARBA00012663"/>
    </source>
</evidence>
<dbReference type="PROSITE" id="PS51257">
    <property type="entry name" value="PROKAR_LIPOPROTEIN"/>
    <property type="match status" value="1"/>
</dbReference>
<feature type="signal peptide" evidence="7">
    <location>
        <begin position="1"/>
        <end position="21"/>
    </location>
</feature>
<dbReference type="EC" id="3.2.1.52" evidence="3"/>
<proteinExistence type="inferred from homology"/>
<dbReference type="PANTHER" id="PTHR22600">
    <property type="entry name" value="BETA-HEXOSAMINIDASE"/>
    <property type="match status" value="1"/>
</dbReference>
<dbReference type="PANTHER" id="PTHR22600:SF57">
    <property type="entry name" value="BETA-N-ACETYLHEXOSAMINIDASE"/>
    <property type="match status" value="1"/>
</dbReference>
<evidence type="ECO:0000256" key="1">
    <source>
        <dbReference type="ARBA" id="ARBA00001231"/>
    </source>
</evidence>
<keyword evidence="11" id="KW-1185">Reference proteome</keyword>
<dbReference type="GO" id="GO:0005975">
    <property type="term" value="P:carbohydrate metabolic process"/>
    <property type="evidence" value="ECO:0007669"/>
    <property type="project" value="InterPro"/>
</dbReference>
<dbReference type="GO" id="GO:0030203">
    <property type="term" value="P:glycosaminoglycan metabolic process"/>
    <property type="evidence" value="ECO:0007669"/>
    <property type="project" value="TreeGrafter"/>
</dbReference>
<evidence type="ECO:0000256" key="2">
    <source>
        <dbReference type="ARBA" id="ARBA00006285"/>
    </source>
</evidence>
<keyword evidence="4" id="KW-0378">Hydrolase</keyword>
<evidence type="ECO:0000256" key="5">
    <source>
        <dbReference type="ARBA" id="ARBA00023295"/>
    </source>
</evidence>
<evidence type="ECO:0000313" key="11">
    <source>
        <dbReference type="Proteomes" id="UP001200642"/>
    </source>
</evidence>
<dbReference type="EMBL" id="JAIRBC010000004">
    <property type="protein sequence ID" value="MCG2459883.1"/>
    <property type="molecule type" value="Genomic_DNA"/>
</dbReference>
<comment type="catalytic activity">
    <reaction evidence="1">
        <text>Hydrolysis of terminal non-reducing N-acetyl-D-hexosamine residues in N-acetyl-beta-D-hexosaminides.</text>
        <dbReference type="EC" id="3.2.1.52"/>
    </reaction>
</comment>
<evidence type="ECO:0000313" key="10">
    <source>
        <dbReference type="EMBL" id="MCG2459883.1"/>
    </source>
</evidence>
<feature type="domain" description="Beta-hexosaminidase bacterial type N-terminal" evidence="9">
    <location>
        <begin position="40"/>
        <end position="174"/>
    </location>
</feature>
<dbReference type="CDD" id="cd06568">
    <property type="entry name" value="GH20_SpHex_like"/>
    <property type="match status" value="1"/>
</dbReference>
<accession>A0AAE3JQ58</accession>
<sequence>MKQSILTKTAIVLLCLTALIACQEKKKPINFPATDLAKANMIPMPLKTIPTNSAFALDKNTAIYTTESDNKFVDVGAFLSKKIKTKTDLDLPVNESRADNVERIIYINQADSEELAGNEAYQLYITRDSVIINAKTAEGAFRGIQTFRQIIPETSNDTLTDHKMWLVPTGKIMDNPNFGYRGSMLDVARHFFSVEDVKKYIDLLAYYKMNILHLHLTDDQGWRIEIKSWPKLTEVGGSTQVGGESGGFYTQEEYKDIVKYAAEHYITIVPEVDMPGHTNAASVSYPFLNGNGKTPKLYTGTEVGFSTFDANKDTVYAFIDDVIREITAISPGPYFHVGGDESHVTSKKDYVTFVNKVEKIVHKYGKRMIGWDEIVTADVDSNAIAQYWSSGKNAKLAVQKGMKVILSPANKAYLDMQYDTLSKFGLHWAGYVPVDTAYVWTPEEYDGIPLKNILGIEAPLWSETISTMEELEYLAFPRVIGFSELGWTPKENRNWDNYKIRLANQAPYLDRMNVKYYPSELIDWKKSKYTYKTISKD</sequence>
<dbReference type="SUPFAM" id="SSF55545">
    <property type="entry name" value="beta-N-acetylhexosaminidase-like domain"/>
    <property type="match status" value="1"/>
</dbReference>
<dbReference type="InterPro" id="IPR029018">
    <property type="entry name" value="Hex-like_dom2"/>
</dbReference>
<comment type="similarity">
    <text evidence="2">Belongs to the glycosyl hydrolase 20 family.</text>
</comment>
<dbReference type="Pfam" id="PF00728">
    <property type="entry name" value="Glyco_hydro_20"/>
    <property type="match status" value="1"/>
</dbReference>
<keyword evidence="5" id="KW-0326">Glycosidase</keyword>
<dbReference type="PIRSF" id="PIRSF001093">
    <property type="entry name" value="B-hxosamndse_ab_euk"/>
    <property type="match status" value="1"/>
</dbReference>
<evidence type="ECO:0000256" key="4">
    <source>
        <dbReference type="ARBA" id="ARBA00022801"/>
    </source>
</evidence>
<dbReference type="InterPro" id="IPR015883">
    <property type="entry name" value="Glyco_hydro_20_cat"/>
</dbReference>
<dbReference type="SUPFAM" id="SSF51445">
    <property type="entry name" value="(Trans)glycosidases"/>
    <property type="match status" value="1"/>
</dbReference>
<dbReference type="PRINTS" id="PR00738">
    <property type="entry name" value="GLHYDRLASE20"/>
</dbReference>
<comment type="caution">
    <text evidence="10">The sequence shown here is derived from an EMBL/GenBank/DDBJ whole genome shotgun (WGS) entry which is preliminary data.</text>
</comment>
<gene>
    <name evidence="10" type="ORF">K8352_03925</name>
</gene>
<evidence type="ECO:0000259" key="9">
    <source>
        <dbReference type="Pfam" id="PF02838"/>
    </source>
</evidence>
<dbReference type="InterPro" id="IPR025705">
    <property type="entry name" value="Beta_hexosaminidase_sua/sub"/>
</dbReference>
<protein>
    <recommendedName>
        <fullName evidence="3">beta-N-acetylhexosaminidase</fullName>
        <ecNumber evidence="3">3.2.1.52</ecNumber>
    </recommendedName>
</protein>
<dbReference type="GO" id="GO:0004563">
    <property type="term" value="F:beta-N-acetylhexosaminidase activity"/>
    <property type="evidence" value="ECO:0007669"/>
    <property type="project" value="UniProtKB-EC"/>
</dbReference>
<dbReference type="Pfam" id="PF02838">
    <property type="entry name" value="Glyco_hydro_20b"/>
    <property type="match status" value="1"/>
</dbReference>
<dbReference type="Gene3D" id="3.20.20.80">
    <property type="entry name" value="Glycosidases"/>
    <property type="match status" value="1"/>
</dbReference>
<evidence type="ECO:0000256" key="6">
    <source>
        <dbReference type="PIRSR" id="PIRSR625705-1"/>
    </source>
</evidence>
<feature type="active site" description="Proton donor" evidence="6">
    <location>
        <position position="341"/>
    </location>
</feature>
<reference evidence="10" key="1">
    <citation type="submission" date="2023-02" db="EMBL/GenBank/DDBJ databases">
        <title>Genome of Flavobacteriaceae gen. nov. sp. strain F89.</title>
        <authorList>
            <person name="Wang Y."/>
        </authorList>
    </citation>
    <scope>NUCLEOTIDE SEQUENCE</scope>
    <source>
        <strain evidence="10">F89</strain>
    </source>
</reference>
<dbReference type="InterPro" id="IPR015882">
    <property type="entry name" value="HEX_bac_N"/>
</dbReference>
<dbReference type="GO" id="GO:0016020">
    <property type="term" value="C:membrane"/>
    <property type="evidence" value="ECO:0007669"/>
    <property type="project" value="TreeGrafter"/>
</dbReference>
<feature type="domain" description="Glycoside hydrolase family 20 catalytic" evidence="8">
    <location>
        <begin position="178"/>
        <end position="489"/>
    </location>
</feature>
<dbReference type="AlphaFoldDB" id="A0AAE3JQ58"/>
<evidence type="ECO:0000259" key="8">
    <source>
        <dbReference type="Pfam" id="PF00728"/>
    </source>
</evidence>
<dbReference type="RefSeq" id="WP_317901027.1">
    <property type="nucleotide sequence ID" value="NZ_JAIRBC010000004.1"/>
</dbReference>
<keyword evidence="7" id="KW-0732">Signal</keyword>
<dbReference type="Gene3D" id="3.30.379.10">
    <property type="entry name" value="Chitobiase/beta-hexosaminidase domain 2-like"/>
    <property type="match status" value="1"/>
</dbReference>
<dbReference type="InterPro" id="IPR017853">
    <property type="entry name" value="GH"/>
</dbReference>
<dbReference type="Proteomes" id="UP001200642">
    <property type="component" value="Unassembled WGS sequence"/>
</dbReference>